<evidence type="ECO:0000313" key="1">
    <source>
        <dbReference type="EMBL" id="KAJ8685008.1"/>
    </source>
</evidence>
<organism evidence="1 2">
    <name type="scientific">Eretmocerus hayati</name>
    <dbReference type="NCBI Taxonomy" id="131215"/>
    <lineage>
        <taxon>Eukaryota</taxon>
        <taxon>Metazoa</taxon>
        <taxon>Ecdysozoa</taxon>
        <taxon>Arthropoda</taxon>
        <taxon>Hexapoda</taxon>
        <taxon>Insecta</taxon>
        <taxon>Pterygota</taxon>
        <taxon>Neoptera</taxon>
        <taxon>Endopterygota</taxon>
        <taxon>Hymenoptera</taxon>
        <taxon>Apocrita</taxon>
        <taxon>Proctotrupomorpha</taxon>
        <taxon>Chalcidoidea</taxon>
        <taxon>Aphelinidae</taxon>
        <taxon>Aphelininae</taxon>
        <taxon>Eretmocerus</taxon>
    </lineage>
</organism>
<comment type="caution">
    <text evidence="1">The sequence shown here is derived from an EMBL/GenBank/DDBJ whole genome shotgun (WGS) entry which is preliminary data.</text>
</comment>
<sequence length="1754" mass="200385">MSPAIQKDPFTLTKADNEQVSKGEKLGDQHVDKFHQLITITTSTVPRSTLYCNRLERVKPISRGTQHVQIIHCCTDGCSKCEGGHWICFFYNGESFFIYDSLNFKSLYRNAEMFIRALCPFFDEVPIYFPDVQYQINDKDCGPHAMAMATSVIFGEDPCSVDYILSDLRPHILSMFCNNMMQLFPRRVRVLGRNRFNICPKPKINLNRLPRDLQGYPPRAIFVPTQAQINLYFVRGLPNPDGVSCYANASLQSIVHCEAMRQHIHHQSEWNPLFQAIRDYLSNSSVDIKLFRGFANGIFLITQQQDVSEFITFLFSKSDYFRFVFQHSLSATRTCLSCGLESKMSMNNNILIADLPENYKNGNLQAIIDHNLNKWRTTDICCGKELNLEEKLRLKCDERGRCPGKIAEKLDLITEKDMIMLSLNISRVDRSGNITKIRDIFLDHLSNDDVIIMNDLYSIESVILHHGSSIYHGHYTSILRGINSWIRVDDSELHHSTLFRSPTGNPYVVFLKKVNLPRQASTTIIASVSKDTEANKSCYSSNIQRNDSHRVRRVEVQAPTPAGEKVQFPECIDLTSEQGCCTIKSRLCETQKIVQIPSKSRNPSQNPKLGPENLIRNPTVGENKIKNDGFIHISPIRRGTTLKSSNVHSSAQNSTLGKNLITPAIHQLGTESVNCSTAPKIQTSKIRRQYPLQNFLFPHGIPSVRNKGQLETNVNSSNVMGDRQAYVTGPLTESANAHAKFTKRRRDDVLDNVPGDHDNANVRDSWMNKKPCHIRKTLISGPKISSKSIQSTPSFSPTLRAPMNDTVQPGKQKKCTPQISASVNETTDVAERDTLGSRPILREPLNSNDTDIVTPSVPLVGPLVDVATKKMTEVSRGHGKFIDDDTAFSQKLKESTIPPNSASMGGRLVDGANHVPIGMVMDHLHDAIENDRIKRKQRNNRALYLRRRDEILQKKKDYYHLNKMNICAKRRDFYALNRDLYKLRYKKNKEKIRIRRNIRSRKAKFVNNNRSSKIRAAKKISRKYKNLRRRIAKYQKNFHKPIGKMDKKPKKTYRIEFRKKTDTLLADKERIVDRVMETSDVHVVLDRVHVDRIVTRCIHIRDSHVKSLKKDLKSIQNKCELAISKLGDVPLSENRKFGISILCGKSGHHSSTEPYFLETAYNTDRFKRWLETDLDQNASQLSETKDNCSLEREEKQETMSLLRDNEQREGQSSEPLHESVDDVFIINDKGQVTNVLPTIPTRRKSDGFWVCDDYCREIDVDTLQEIKDLYYDVMVLSYKNLDTFISNVDVCSVQTRADNRKGHPITCYVEPLTCKSKFLKLDLLSYHFPNLRTMKRSIHRIKNSYQRLIDVGDALEKGDFGRLNQIFEDGKNIFVRSEAKQKEICLDEDELHDMYAKGIQVFKEIDMDPPRIPCISCERLCTSKYSSPVTKHLNPTISECLLLGDGAQNTAELSYWKQLQSMYDPEEFNSSFICNHCSNHLKKNHLPSLCILNNLRTDEVPEEIRTLNRFEKMLIQRAKAFQCVVKLETVQKKNIPHHMKLDQVKGRTFHLPLPLEATLNKLCKDTDPIDLNHELFVLIRSNPTKKKVIWEDYVDIKKIWTALKWLKANNHLYRNIHLPGTPDELLTHLAKVDLEYPEDSGDDPPYKKLGSDDVTQCNAKNVNDGRQSPNSSPAHVGPVAKSMDARKTPDNGFDHPKPANGPQSHATNPQAFRTENVIPILPAHESNICITSECPDYGHEMFTPGSTSGVSELK</sequence>
<dbReference type="EMBL" id="CM056741">
    <property type="protein sequence ID" value="KAJ8685008.1"/>
    <property type="molecule type" value="Genomic_DNA"/>
</dbReference>
<dbReference type="Proteomes" id="UP001239111">
    <property type="component" value="Chromosome 1"/>
</dbReference>
<protein>
    <submittedName>
        <fullName evidence="1">Uncharacterized protein</fullName>
    </submittedName>
</protein>
<accession>A0ACC2PPG1</accession>
<reference evidence="1" key="1">
    <citation type="submission" date="2023-04" db="EMBL/GenBank/DDBJ databases">
        <title>A chromosome-level genome assembly of the parasitoid wasp Eretmocerus hayati.</title>
        <authorList>
            <person name="Zhong Y."/>
            <person name="Liu S."/>
            <person name="Liu Y."/>
        </authorList>
    </citation>
    <scope>NUCLEOTIDE SEQUENCE</scope>
    <source>
        <strain evidence="1">ZJU_SS_LIU_2023</strain>
    </source>
</reference>
<name>A0ACC2PPG1_9HYME</name>
<keyword evidence="2" id="KW-1185">Reference proteome</keyword>
<evidence type="ECO:0000313" key="2">
    <source>
        <dbReference type="Proteomes" id="UP001239111"/>
    </source>
</evidence>
<proteinExistence type="predicted"/>
<gene>
    <name evidence="1" type="ORF">QAD02_020801</name>
</gene>